<dbReference type="InterPro" id="IPR036388">
    <property type="entry name" value="WH-like_DNA-bd_sf"/>
</dbReference>
<dbReference type="InterPro" id="IPR003781">
    <property type="entry name" value="CoA-bd"/>
</dbReference>
<dbReference type="GO" id="GO:0003677">
    <property type="term" value="F:DNA binding"/>
    <property type="evidence" value="ECO:0007669"/>
    <property type="project" value="UniProtKB-UniRule"/>
</dbReference>
<feature type="binding site" evidence="6">
    <location>
        <begin position="97"/>
        <end position="102"/>
    </location>
    <ligand>
        <name>NAD(+)</name>
        <dbReference type="ChEBI" id="CHEBI:57540"/>
    </ligand>
</feature>
<proteinExistence type="inferred from homology"/>
<dbReference type="Gene3D" id="3.40.50.720">
    <property type="entry name" value="NAD(P)-binding Rossmann-like Domain"/>
    <property type="match status" value="1"/>
</dbReference>
<keyword evidence="3 6" id="KW-0805">Transcription regulation</keyword>
<dbReference type="NCBIfam" id="NF003996">
    <property type="entry name" value="PRK05472.2-5"/>
    <property type="match status" value="1"/>
</dbReference>
<evidence type="ECO:0000259" key="7">
    <source>
        <dbReference type="SMART" id="SM00881"/>
    </source>
</evidence>
<dbReference type="InterPro" id="IPR036390">
    <property type="entry name" value="WH_DNA-bd_sf"/>
</dbReference>
<comment type="function">
    <text evidence="6">Modulates transcription in response to changes in cellular NADH/NAD(+) redox state.</text>
</comment>
<gene>
    <name evidence="6" type="primary">rex</name>
    <name evidence="8" type="ORF">SAMN05444280_11878</name>
</gene>
<dbReference type="SUPFAM" id="SSF51735">
    <property type="entry name" value="NAD(P)-binding Rossmann-fold domains"/>
    <property type="match status" value="1"/>
</dbReference>
<dbReference type="PANTHER" id="PTHR35786">
    <property type="entry name" value="REDOX-SENSING TRANSCRIPTIONAL REPRESSOR REX"/>
    <property type="match status" value="1"/>
</dbReference>
<comment type="subcellular location">
    <subcellularLocation>
        <location evidence="6">Cytoplasm</location>
    </subcellularLocation>
</comment>
<keyword evidence="6" id="KW-0520">NAD</keyword>
<comment type="similarity">
    <text evidence="6">Belongs to the transcriptional regulatory Rex family.</text>
</comment>
<evidence type="ECO:0000256" key="4">
    <source>
        <dbReference type="ARBA" id="ARBA00023125"/>
    </source>
</evidence>
<evidence type="ECO:0000256" key="2">
    <source>
        <dbReference type="ARBA" id="ARBA00022491"/>
    </source>
</evidence>
<dbReference type="GO" id="GO:0045892">
    <property type="term" value="P:negative regulation of DNA-templated transcription"/>
    <property type="evidence" value="ECO:0007669"/>
    <property type="project" value="InterPro"/>
</dbReference>
<evidence type="ECO:0000256" key="5">
    <source>
        <dbReference type="ARBA" id="ARBA00023163"/>
    </source>
</evidence>
<dbReference type="RefSeq" id="WP_073169916.1">
    <property type="nucleotide sequence ID" value="NZ_FQZE01000018.1"/>
</dbReference>
<dbReference type="InterPro" id="IPR022876">
    <property type="entry name" value="Tscrpt_rep_Rex"/>
</dbReference>
<feature type="DNA-binding region" description="H-T-H motif" evidence="6">
    <location>
        <begin position="23"/>
        <end position="62"/>
    </location>
</feature>
<dbReference type="OrthoDB" id="9784760at2"/>
<keyword evidence="4 6" id="KW-0238">DNA-binding</keyword>
<organism evidence="8 9">
    <name type="scientific">Tangfeifania diversioriginum</name>
    <dbReference type="NCBI Taxonomy" id="1168035"/>
    <lineage>
        <taxon>Bacteria</taxon>
        <taxon>Pseudomonadati</taxon>
        <taxon>Bacteroidota</taxon>
        <taxon>Bacteroidia</taxon>
        <taxon>Marinilabiliales</taxon>
        <taxon>Prolixibacteraceae</taxon>
        <taxon>Tangfeifania</taxon>
    </lineage>
</organism>
<dbReference type="Pfam" id="PF06971">
    <property type="entry name" value="Put_DNA-bind_N"/>
    <property type="match status" value="1"/>
</dbReference>
<evidence type="ECO:0000256" key="3">
    <source>
        <dbReference type="ARBA" id="ARBA00023015"/>
    </source>
</evidence>
<dbReference type="NCBIfam" id="NF003994">
    <property type="entry name" value="PRK05472.2-3"/>
    <property type="match status" value="1"/>
</dbReference>
<keyword evidence="9" id="KW-1185">Reference proteome</keyword>
<evidence type="ECO:0000256" key="1">
    <source>
        <dbReference type="ARBA" id="ARBA00022490"/>
    </source>
</evidence>
<evidence type="ECO:0000313" key="8">
    <source>
        <dbReference type="EMBL" id="SHJ40630.1"/>
    </source>
</evidence>
<name>A0A1M6J1N4_9BACT</name>
<dbReference type="GO" id="GO:0005737">
    <property type="term" value="C:cytoplasm"/>
    <property type="evidence" value="ECO:0007669"/>
    <property type="project" value="UniProtKB-SubCell"/>
</dbReference>
<dbReference type="InterPro" id="IPR009718">
    <property type="entry name" value="Rex_DNA-bd_C_dom"/>
</dbReference>
<keyword evidence="5 6" id="KW-0804">Transcription</keyword>
<dbReference type="SUPFAM" id="SSF46785">
    <property type="entry name" value="Winged helix' DNA-binding domain"/>
    <property type="match status" value="1"/>
</dbReference>
<comment type="subunit">
    <text evidence="6">Homodimer.</text>
</comment>
<reference evidence="8 9" key="1">
    <citation type="submission" date="2016-11" db="EMBL/GenBank/DDBJ databases">
        <authorList>
            <person name="Jaros S."/>
            <person name="Januszkiewicz K."/>
            <person name="Wedrychowicz H."/>
        </authorList>
    </citation>
    <scope>NUCLEOTIDE SEQUENCE [LARGE SCALE GENOMIC DNA]</scope>
    <source>
        <strain evidence="8 9">DSM 27063</strain>
    </source>
</reference>
<dbReference type="STRING" id="1168035.SAMN05444280_11878"/>
<dbReference type="PANTHER" id="PTHR35786:SF1">
    <property type="entry name" value="REDOX-SENSING TRANSCRIPTIONAL REPRESSOR REX 1"/>
    <property type="match status" value="1"/>
</dbReference>
<keyword evidence="2 6" id="KW-0678">Repressor</keyword>
<evidence type="ECO:0000256" key="6">
    <source>
        <dbReference type="HAMAP-Rule" id="MF_01131"/>
    </source>
</evidence>
<evidence type="ECO:0000313" key="9">
    <source>
        <dbReference type="Proteomes" id="UP000184050"/>
    </source>
</evidence>
<dbReference type="NCBIfam" id="NF003995">
    <property type="entry name" value="PRK05472.2-4"/>
    <property type="match status" value="1"/>
</dbReference>
<dbReference type="Pfam" id="PF02629">
    <property type="entry name" value="CoA_binding"/>
    <property type="match status" value="1"/>
</dbReference>
<dbReference type="InterPro" id="IPR036291">
    <property type="entry name" value="NAD(P)-bd_dom_sf"/>
</dbReference>
<dbReference type="SMART" id="SM00881">
    <property type="entry name" value="CoA_binding"/>
    <property type="match status" value="1"/>
</dbReference>
<dbReference type="GO" id="GO:0051775">
    <property type="term" value="P:response to redox state"/>
    <property type="evidence" value="ECO:0007669"/>
    <property type="project" value="InterPro"/>
</dbReference>
<accession>A0A1M6J1N4</accession>
<dbReference type="GO" id="GO:0003700">
    <property type="term" value="F:DNA-binding transcription factor activity"/>
    <property type="evidence" value="ECO:0007669"/>
    <property type="project" value="UniProtKB-UniRule"/>
</dbReference>
<keyword evidence="1 6" id="KW-0963">Cytoplasm</keyword>
<sequence length="217" mass="23997">MNESRKYKTKKQVSEPTLKRLPGYLYFLEQQKEEGVLNISAPTIGKKLSCDPTQVVKDLSVTGIKGKPRVGYNTYELIHALEEFLGFNRINEAFLVGAGNLGSALMAYQEHQELGLKIIAAFDTDEVKIGKSVGGIHILDYNKLFTLSGRLNVKIGILTTPNNVAQDVAEDMVNCGVRAIWNFTSANLDLPEDVIVQTTSMSSYAAVLLRRLNDSDK</sequence>
<feature type="domain" description="CoA-binding" evidence="7">
    <location>
        <begin position="86"/>
        <end position="187"/>
    </location>
</feature>
<protein>
    <recommendedName>
        <fullName evidence="6">Redox-sensing transcriptional repressor Rex</fullName>
    </recommendedName>
</protein>
<dbReference type="AlphaFoldDB" id="A0A1M6J1N4"/>
<dbReference type="Proteomes" id="UP000184050">
    <property type="component" value="Unassembled WGS sequence"/>
</dbReference>
<dbReference type="EMBL" id="FQZE01000018">
    <property type="protein sequence ID" value="SHJ40630.1"/>
    <property type="molecule type" value="Genomic_DNA"/>
</dbReference>
<dbReference type="Gene3D" id="1.10.10.10">
    <property type="entry name" value="Winged helix-like DNA-binding domain superfamily/Winged helix DNA-binding domain"/>
    <property type="match status" value="1"/>
</dbReference>
<dbReference type="HAMAP" id="MF_01131">
    <property type="entry name" value="Rex"/>
    <property type="match status" value="1"/>
</dbReference>